<reference evidence="3 4" key="1">
    <citation type="submission" date="2020-08" db="EMBL/GenBank/DDBJ databases">
        <title>Genomic Encyclopedia of Type Strains, Phase IV (KMG-IV): sequencing the most valuable type-strain genomes for metagenomic binning, comparative biology and taxonomic classification.</title>
        <authorList>
            <person name="Goeker M."/>
        </authorList>
    </citation>
    <scope>NUCLEOTIDE SEQUENCE [LARGE SCALE GENOMIC DNA]</scope>
    <source>
        <strain evidence="3 4">DSM 102044</strain>
    </source>
</reference>
<protein>
    <recommendedName>
        <fullName evidence="5">DUF4271 domain-containing protein</fullName>
    </recommendedName>
</protein>
<keyword evidence="1" id="KW-0472">Membrane</keyword>
<dbReference type="AlphaFoldDB" id="A0A841MU82"/>
<proteinExistence type="predicted"/>
<keyword evidence="1" id="KW-1133">Transmembrane helix</keyword>
<feature type="transmembrane region" description="Helical" evidence="1">
    <location>
        <begin position="206"/>
        <end position="228"/>
    </location>
</feature>
<keyword evidence="2" id="KW-0732">Signal</keyword>
<keyword evidence="4" id="KW-1185">Reference proteome</keyword>
<feature type="transmembrane region" description="Helical" evidence="1">
    <location>
        <begin position="318"/>
        <end position="337"/>
    </location>
</feature>
<feature type="signal peptide" evidence="2">
    <location>
        <begin position="1"/>
        <end position="22"/>
    </location>
</feature>
<dbReference type="EMBL" id="JACIJO010000002">
    <property type="protein sequence ID" value="MBB6326148.1"/>
    <property type="molecule type" value="Genomic_DNA"/>
</dbReference>
<evidence type="ECO:0000313" key="3">
    <source>
        <dbReference type="EMBL" id="MBB6326148.1"/>
    </source>
</evidence>
<name>A0A841MU82_9BACT</name>
<accession>A0A841MU82</accession>
<evidence type="ECO:0000256" key="2">
    <source>
        <dbReference type="SAM" id="SignalP"/>
    </source>
</evidence>
<gene>
    <name evidence="3" type="ORF">FHS59_001776</name>
</gene>
<evidence type="ECO:0000256" key="1">
    <source>
        <dbReference type="SAM" id="Phobius"/>
    </source>
</evidence>
<feature type="transmembrane region" description="Helical" evidence="1">
    <location>
        <begin position="154"/>
        <end position="172"/>
    </location>
</feature>
<feature type="transmembrane region" description="Helical" evidence="1">
    <location>
        <begin position="349"/>
        <end position="371"/>
    </location>
</feature>
<evidence type="ECO:0008006" key="5">
    <source>
        <dbReference type="Google" id="ProtNLM"/>
    </source>
</evidence>
<comment type="caution">
    <text evidence="3">The sequence shown here is derived from an EMBL/GenBank/DDBJ whole genome shotgun (WGS) entry which is preliminary data.</text>
</comment>
<evidence type="ECO:0000313" key="4">
    <source>
        <dbReference type="Proteomes" id="UP000588604"/>
    </source>
</evidence>
<sequence>MKQTYFKLLTLFLVLASNLNPAFSQVLQDYASQWEKGTQETWIRPNDRLVLSLDLKTFPLANISFDFPEKSVVFIGEKLWVYVENDTTFSQPSADLSEEFGSKEVELIVFKKGIELGDASVRKILNPTFVEKKTESANLNLNERRFDRQELRDFFFLSFLIILFILALYKVAYPYLFIAMIRPESLLTAEDFSESGSLQKFFSMDVLFYILLVNLMTSLVAVIGLVFYRQDWLITWIGIDFKSLMIVWVIGALLFFTVTLVKFTGIKMIAYLFDLGKLEFAHFFYLLRLVVIAIGAFVLVIAFFLANEFSLAKEVIGVSLSVFFWVYILGVMGLFLIMMNRLSFKKYHLFTYLCIAELVPFLIMAKLVMVLGQ</sequence>
<feature type="transmembrane region" description="Helical" evidence="1">
    <location>
        <begin position="285"/>
        <end position="306"/>
    </location>
</feature>
<dbReference type="RefSeq" id="WP_184494773.1">
    <property type="nucleotide sequence ID" value="NZ_JACIJO010000002.1"/>
</dbReference>
<dbReference type="Proteomes" id="UP000588604">
    <property type="component" value="Unassembled WGS sequence"/>
</dbReference>
<keyword evidence="1" id="KW-0812">Transmembrane</keyword>
<dbReference type="InterPro" id="IPR025367">
    <property type="entry name" value="DUF4271"/>
</dbReference>
<organism evidence="3 4">
    <name type="scientific">Algoriphagus iocasae</name>
    <dbReference type="NCBI Taxonomy" id="1836499"/>
    <lineage>
        <taxon>Bacteria</taxon>
        <taxon>Pseudomonadati</taxon>
        <taxon>Bacteroidota</taxon>
        <taxon>Cytophagia</taxon>
        <taxon>Cytophagales</taxon>
        <taxon>Cyclobacteriaceae</taxon>
        <taxon>Algoriphagus</taxon>
    </lineage>
</organism>
<feature type="transmembrane region" description="Helical" evidence="1">
    <location>
        <begin position="248"/>
        <end position="273"/>
    </location>
</feature>
<dbReference type="Pfam" id="PF14093">
    <property type="entry name" value="DUF4271"/>
    <property type="match status" value="1"/>
</dbReference>
<feature type="chain" id="PRO_5032678321" description="DUF4271 domain-containing protein" evidence="2">
    <location>
        <begin position="23"/>
        <end position="373"/>
    </location>
</feature>